<dbReference type="NCBIfam" id="TIGR04019">
    <property type="entry name" value="B_thiol_YtxJ"/>
    <property type="match status" value="1"/>
</dbReference>
<gene>
    <name evidence="1" type="primary">ytxJ</name>
    <name evidence="1" type="ORF">EZJ43_12735</name>
</gene>
<evidence type="ECO:0000313" key="2">
    <source>
        <dbReference type="Proteomes" id="UP000295668"/>
    </source>
</evidence>
<accession>A0A4R5MIN1</accession>
<sequence length="112" mass="12820">MTWINLTLIQQLDEIKEASGYSLIFKHSTRCSISLMAKKSFEADWDVIPKDTKLYFLDLIKHRDVSNQIAETFQIAHQSPQILLIKNRKCVVTSSHSDISADEIATAIREKV</sequence>
<dbReference type="Proteomes" id="UP000295668">
    <property type="component" value="Unassembled WGS sequence"/>
</dbReference>
<dbReference type="Pfam" id="PF11009">
    <property type="entry name" value="BrxC"/>
    <property type="match status" value="1"/>
</dbReference>
<dbReference type="EMBL" id="SJCY01000009">
    <property type="protein sequence ID" value="TDG35487.1"/>
    <property type="molecule type" value="Genomic_DNA"/>
</dbReference>
<dbReference type="OrthoDB" id="677051at2"/>
<organism evidence="1 2">
    <name type="scientific">Pedobacter changchengzhani</name>
    <dbReference type="NCBI Taxonomy" id="2529274"/>
    <lineage>
        <taxon>Bacteria</taxon>
        <taxon>Pseudomonadati</taxon>
        <taxon>Bacteroidota</taxon>
        <taxon>Sphingobacteriia</taxon>
        <taxon>Sphingobacteriales</taxon>
        <taxon>Sphingobacteriaceae</taxon>
        <taxon>Pedobacter</taxon>
    </lineage>
</organism>
<reference evidence="1 2" key="1">
    <citation type="submission" date="2019-02" db="EMBL/GenBank/DDBJ databases">
        <title>Pedobacter sp. nov., a novel speices isolated from soil of pinguins habitat in Antarcitica.</title>
        <authorList>
            <person name="He R.-H."/>
        </authorList>
    </citation>
    <scope>NUCLEOTIDE SEQUENCE [LARGE SCALE GENOMIC DNA]</scope>
    <source>
        <strain evidence="1 2">E01020</strain>
    </source>
</reference>
<name>A0A4R5MIN1_9SPHI</name>
<dbReference type="RefSeq" id="WP_133263103.1">
    <property type="nucleotide sequence ID" value="NZ_SJCY01000009.1"/>
</dbReference>
<dbReference type="Gene3D" id="3.40.30.10">
    <property type="entry name" value="Glutaredoxin"/>
    <property type="match status" value="1"/>
</dbReference>
<protein>
    <submittedName>
        <fullName evidence="1">Bacillithiol system redox-active protein YtxJ</fullName>
    </submittedName>
</protein>
<comment type="caution">
    <text evidence="1">The sequence shown here is derived from an EMBL/GenBank/DDBJ whole genome shotgun (WGS) entry which is preliminary data.</text>
</comment>
<keyword evidence="2" id="KW-1185">Reference proteome</keyword>
<proteinExistence type="predicted"/>
<dbReference type="InterPro" id="IPR022551">
    <property type="entry name" value="BrxC"/>
</dbReference>
<evidence type="ECO:0000313" key="1">
    <source>
        <dbReference type="EMBL" id="TDG35487.1"/>
    </source>
</evidence>
<dbReference type="AlphaFoldDB" id="A0A4R5MIN1"/>